<evidence type="ECO:0008006" key="3">
    <source>
        <dbReference type="Google" id="ProtNLM"/>
    </source>
</evidence>
<evidence type="ECO:0000313" key="1">
    <source>
        <dbReference type="EMBL" id="KON88907.1"/>
    </source>
</evidence>
<protein>
    <recommendedName>
        <fullName evidence="3">Replication-relaxation</fullName>
    </recommendedName>
</protein>
<accession>A0A0M0GHE8</accession>
<dbReference type="Pfam" id="PF13814">
    <property type="entry name" value="Replic_Relax"/>
    <property type="match status" value="1"/>
</dbReference>
<sequence length="209" mass="24879">MLSSIEKKKSRQEKILLSLDKLIFASREHLQVLHGLGTDRNALKVLNRMKDFLHIKMHNGKYVYYLNTTGRDMIGSDKEVKWSLAVDHHLLRNDMYLYFNRPQDWRIEQKITFKYQSGLTYKETSIIPDATFIHHKVFHFLEVDRTQSMAENKKKIKQYELLAPAIEKQYKHKPVLVFYTTTESRREILSKYCSDVGMLCMVFTKEDLR</sequence>
<organism evidence="1 2">
    <name type="scientific">Sporosarcina globispora</name>
    <name type="common">Bacillus globisporus</name>
    <dbReference type="NCBI Taxonomy" id="1459"/>
    <lineage>
        <taxon>Bacteria</taxon>
        <taxon>Bacillati</taxon>
        <taxon>Bacillota</taxon>
        <taxon>Bacilli</taxon>
        <taxon>Bacillales</taxon>
        <taxon>Caryophanaceae</taxon>
        <taxon>Sporosarcina</taxon>
    </lineage>
</organism>
<evidence type="ECO:0000313" key="2">
    <source>
        <dbReference type="Proteomes" id="UP000037109"/>
    </source>
</evidence>
<comment type="caution">
    <text evidence="1">The sequence shown here is derived from an EMBL/GenBank/DDBJ whole genome shotgun (WGS) entry which is preliminary data.</text>
</comment>
<dbReference type="InterPro" id="IPR025855">
    <property type="entry name" value="Replic_Relax"/>
</dbReference>
<name>A0A0M0GHE8_SPOGL</name>
<gene>
    <name evidence="1" type="ORF">AF332_20315</name>
</gene>
<dbReference type="PATRIC" id="fig|1459.3.peg.4481"/>
<proteinExistence type="predicted"/>
<dbReference type="Proteomes" id="UP000037109">
    <property type="component" value="Unassembled WGS sequence"/>
</dbReference>
<dbReference type="AlphaFoldDB" id="A0A0M0GHE8"/>
<reference evidence="2" key="1">
    <citation type="submission" date="2015-07" db="EMBL/GenBank/DDBJ databases">
        <title>Fjat-10036 dsm4.</title>
        <authorList>
            <person name="Liu B."/>
            <person name="Wang J."/>
            <person name="Zhu Y."/>
            <person name="Liu G."/>
            <person name="Chen Q."/>
            <person name="Chen Z."/>
            <person name="Lan J."/>
            <person name="Che J."/>
            <person name="Ge C."/>
            <person name="Shi H."/>
            <person name="Pan Z."/>
            <person name="Liu X."/>
        </authorList>
    </citation>
    <scope>NUCLEOTIDE SEQUENCE [LARGE SCALE GENOMIC DNA]</scope>
    <source>
        <strain evidence="2">DSM 4</strain>
    </source>
</reference>
<dbReference type="EMBL" id="LGUF01000007">
    <property type="protein sequence ID" value="KON88907.1"/>
    <property type="molecule type" value="Genomic_DNA"/>
</dbReference>
<dbReference type="OrthoDB" id="2601083at2"/>
<keyword evidence="2" id="KW-1185">Reference proteome</keyword>
<dbReference type="STRING" id="1459.AF332_20315"/>